<dbReference type="Proteomes" id="UP000216133">
    <property type="component" value="Unassembled WGS sequence"/>
</dbReference>
<feature type="signal peptide" evidence="1">
    <location>
        <begin position="1"/>
        <end position="24"/>
    </location>
</feature>
<evidence type="ECO:0000313" key="2">
    <source>
        <dbReference type="EMBL" id="PAF24604.1"/>
    </source>
</evidence>
<organism evidence="2 3">
    <name type="scientific">Shouchella clausii</name>
    <name type="common">Alkalihalobacillus clausii</name>
    <dbReference type="NCBI Taxonomy" id="79880"/>
    <lineage>
        <taxon>Bacteria</taxon>
        <taxon>Bacillati</taxon>
        <taxon>Bacillota</taxon>
        <taxon>Bacilli</taxon>
        <taxon>Bacillales</taxon>
        <taxon>Bacillaceae</taxon>
        <taxon>Shouchella</taxon>
    </lineage>
</organism>
<reference evidence="2 3" key="1">
    <citation type="submission" date="2017-07" db="EMBL/GenBank/DDBJ databases">
        <title>Isolation and whole genome analysis of endospore-forming bacteria from heroin.</title>
        <authorList>
            <person name="Kalinowski J."/>
            <person name="Ahrens B."/>
            <person name="Al-Dilaimi A."/>
            <person name="Winkler A."/>
            <person name="Wibberg D."/>
            <person name="Schleenbecker U."/>
            <person name="Ruckert C."/>
            <person name="Wolfel R."/>
            <person name="Grass G."/>
        </authorList>
    </citation>
    <scope>NUCLEOTIDE SEQUENCE [LARGE SCALE GENOMIC DNA]</scope>
    <source>
        <strain evidence="2 3">7523-2</strain>
    </source>
</reference>
<gene>
    <name evidence="2" type="ORF">CHH61_17975</name>
</gene>
<sequence length="264" mass="29919">MKKTMAVAALALVAVLAAESSAQANSPIVPGYEVKFNLDVDQFDNEDEIVSAFHAVHDEDVNVYYFDTPEQQFRENGYIHRLRVYGSDKKNDLTYKKVFPNRTVDEAINEATLRGFHGDMSNYKFENDRKQGKDTFSISRKEKFKKTDDIHFEGIDEQSVIALFRKEAPKKYAGWDDTSWYDATLSRSISYGPALAKTYEGEYLGIDADLEIWSYQGELLAELSTKTPDQAEADAIEAAWLHGLTESGWLSADQTSKTSFVMDR</sequence>
<dbReference type="AlphaFoldDB" id="A0A268RWH1"/>
<evidence type="ECO:0000313" key="3">
    <source>
        <dbReference type="Proteomes" id="UP000216133"/>
    </source>
</evidence>
<comment type="caution">
    <text evidence="2">The sequence shown here is derived from an EMBL/GenBank/DDBJ whole genome shotgun (WGS) entry which is preliminary data.</text>
</comment>
<evidence type="ECO:0008006" key="4">
    <source>
        <dbReference type="Google" id="ProtNLM"/>
    </source>
</evidence>
<protein>
    <recommendedName>
        <fullName evidence="4">CYTH domain-containing protein</fullName>
    </recommendedName>
</protein>
<feature type="chain" id="PRO_5012515275" description="CYTH domain-containing protein" evidence="1">
    <location>
        <begin position="25"/>
        <end position="264"/>
    </location>
</feature>
<accession>A0A268RWH1</accession>
<name>A0A268RWH1_SHOCL</name>
<dbReference type="Gene3D" id="2.40.320.10">
    <property type="entry name" value="Hypothetical Protein Pfu-838710-001"/>
    <property type="match status" value="1"/>
</dbReference>
<proteinExistence type="predicted"/>
<dbReference type="RefSeq" id="WP_095239241.1">
    <property type="nucleotide sequence ID" value="NZ_CP155469.1"/>
</dbReference>
<evidence type="ECO:0000256" key="1">
    <source>
        <dbReference type="SAM" id="SignalP"/>
    </source>
</evidence>
<dbReference type="EMBL" id="NPBS01000102">
    <property type="protein sequence ID" value="PAF24604.1"/>
    <property type="molecule type" value="Genomic_DNA"/>
</dbReference>
<keyword evidence="1" id="KW-0732">Signal</keyword>